<name>A0ABP8UIN5_9ACTN</name>
<dbReference type="InterPro" id="IPR036388">
    <property type="entry name" value="WH-like_DNA-bd_sf"/>
</dbReference>
<dbReference type="PRINTS" id="PR00038">
    <property type="entry name" value="HTHLUXR"/>
</dbReference>
<evidence type="ECO:0000256" key="1">
    <source>
        <dbReference type="ARBA" id="ARBA00022741"/>
    </source>
</evidence>
<dbReference type="CDD" id="cd06170">
    <property type="entry name" value="LuxR_C_like"/>
    <property type="match status" value="1"/>
</dbReference>
<dbReference type="PROSITE" id="PS00622">
    <property type="entry name" value="HTH_LUXR_1"/>
    <property type="match status" value="1"/>
</dbReference>
<keyword evidence="2" id="KW-0067">ATP-binding</keyword>
<dbReference type="EMBL" id="BAABHK010000009">
    <property type="protein sequence ID" value="GAA4631457.1"/>
    <property type="molecule type" value="Genomic_DNA"/>
</dbReference>
<reference evidence="5" key="1">
    <citation type="journal article" date="2019" name="Int. J. Syst. Evol. Microbiol.">
        <title>The Global Catalogue of Microorganisms (GCM) 10K type strain sequencing project: providing services to taxonomists for standard genome sequencing and annotation.</title>
        <authorList>
            <consortium name="The Broad Institute Genomics Platform"/>
            <consortium name="The Broad Institute Genome Sequencing Center for Infectious Disease"/>
            <person name="Wu L."/>
            <person name="Ma J."/>
        </authorList>
    </citation>
    <scope>NUCLEOTIDE SEQUENCE [LARGE SCALE GENOMIC DNA]</scope>
    <source>
        <strain evidence="5">JCM 17939</strain>
    </source>
</reference>
<dbReference type="Gene3D" id="1.10.10.10">
    <property type="entry name" value="Winged helix-like DNA-binding domain superfamily/Winged helix DNA-binding domain"/>
    <property type="match status" value="1"/>
</dbReference>
<proteinExistence type="predicted"/>
<evidence type="ECO:0000313" key="4">
    <source>
        <dbReference type="EMBL" id="GAA4631457.1"/>
    </source>
</evidence>
<dbReference type="PANTHER" id="PTHR16305">
    <property type="entry name" value="TESTICULAR SOLUBLE ADENYLYL CYCLASE"/>
    <property type="match status" value="1"/>
</dbReference>
<feature type="domain" description="HTH luxR-type" evidence="3">
    <location>
        <begin position="843"/>
        <end position="908"/>
    </location>
</feature>
<sequence>MLHRLRATARGGHGQVLIVTGEPGMGKSALARAIAAEAVTLRFRTGSANADNVGRLSPGAPLLMALRHGPQPLLSGDELIDLAVQVDEPLVLLEAISDRLEAAAAAGPVLLTIDDLERTDQLTRFLLRTLPFRLAALPIVWLLVGRVAPDGVLDDLGTLSGSRSGQIAVERMELPPLTADAVLDIGRDRLGERFGDAAEILAQADGNPFLAVQIIDAVNSVRAGHHEGPEQSVRLSVPRRVAHGVHHTLVRLSPRAVDLVRVLAVLGRPAASRDAEALIGASPAETATILDEAVEAGVLDRRDGRIAFRYRLVRDAVYLDLDEPTRRALHRHCARHLAAGGAGAAVIAAHAREGIEPGETECAAIIMRAATDLVAPTPHTAGELAVTALRALRPTDRSYPELGERCVRVLGLVQRCDDAIEVGDLVLAHLDDGESVSRVELGLARALWLAGRWEEASARCASVLARSDLTGPMRIRLNALQALVDSRLRGAAVTRPRAEAALAEARRLGDHEARITALHALAEITRNGADHAASLAYFRQLRAENQPEFFAQEIMALQHLDRYRDAEALLKQAWSESVDQPASARPALLYAQIWQGFNLGRLDDAEAGARTLLTLARELGSRMCELEAASIVSMVAIYRARPEDARRELALDGNGPAAADEAHAPPLLLARGWLTAATGEPAAAVRLLTPLVRAASDERDAWPWKPGWLPVLTTIGVAADDPEFLHEVLALAETGAARNPGVASFEGIALHIRGLVERDPALLQRAVDVLAAGPRSLLAAWAREGLGTHLLAADGRTRGITQLDLAWEAYQQAGALAPMLRVQKVLRKAGVRRARWAVTEPAPTLGWAALTEAERTVARLMGSGYSNKQIAAELQVSTNTVGTHARSIFTKLDVRSRAQLSNQYHEQITGA</sequence>
<dbReference type="InterPro" id="IPR016032">
    <property type="entry name" value="Sig_transdc_resp-reg_C-effctor"/>
</dbReference>
<keyword evidence="5" id="KW-1185">Reference proteome</keyword>
<dbReference type="InterPro" id="IPR000792">
    <property type="entry name" value="Tscrpt_reg_LuxR_C"/>
</dbReference>
<gene>
    <name evidence="4" type="ORF">GCM10023196_060950</name>
</gene>
<dbReference type="SUPFAM" id="SSF52540">
    <property type="entry name" value="P-loop containing nucleoside triphosphate hydrolases"/>
    <property type="match status" value="1"/>
</dbReference>
<dbReference type="InterPro" id="IPR041664">
    <property type="entry name" value="AAA_16"/>
</dbReference>
<evidence type="ECO:0000256" key="2">
    <source>
        <dbReference type="ARBA" id="ARBA00022840"/>
    </source>
</evidence>
<dbReference type="PANTHER" id="PTHR16305:SF35">
    <property type="entry name" value="TRANSCRIPTIONAL ACTIVATOR DOMAIN"/>
    <property type="match status" value="1"/>
</dbReference>
<dbReference type="Pfam" id="PF00196">
    <property type="entry name" value="GerE"/>
    <property type="match status" value="1"/>
</dbReference>
<dbReference type="Proteomes" id="UP001501442">
    <property type="component" value="Unassembled WGS sequence"/>
</dbReference>
<dbReference type="PROSITE" id="PS50043">
    <property type="entry name" value="HTH_LUXR_2"/>
    <property type="match status" value="1"/>
</dbReference>
<keyword evidence="1" id="KW-0547">Nucleotide-binding</keyword>
<evidence type="ECO:0000259" key="3">
    <source>
        <dbReference type="PROSITE" id="PS50043"/>
    </source>
</evidence>
<dbReference type="InterPro" id="IPR027417">
    <property type="entry name" value="P-loop_NTPase"/>
</dbReference>
<organism evidence="4 5">
    <name type="scientific">Actinoallomurus vinaceus</name>
    <dbReference type="NCBI Taxonomy" id="1080074"/>
    <lineage>
        <taxon>Bacteria</taxon>
        <taxon>Bacillati</taxon>
        <taxon>Actinomycetota</taxon>
        <taxon>Actinomycetes</taxon>
        <taxon>Streptosporangiales</taxon>
        <taxon>Thermomonosporaceae</taxon>
        <taxon>Actinoallomurus</taxon>
    </lineage>
</organism>
<dbReference type="SUPFAM" id="SSF46894">
    <property type="entry name" value="C-terminal effector domain of the bipartite response regulators"/>
    <property type="match status" value="1"/>
</dbReference>
<protein>
    <submittedName>
        <fullName evidence="4">LuxR family transcriptional regulator</fullName>
    </submittedName>
</protein>
<evidence type="ECO:0000313" key="5">
    <source>
        <dbReference type="Proteomes" id="UP001501442"/>
    </source>
</evidence>
<comment type="caution">
    <text evidence="4">The sequence shown here is derived from an EMBL/GenBank/DDBJ whole genome shotgun (WGS) entry which is preliminary data.</text>
</comment>
<accession>A0ABP8UIN5</accession>
<dbReference type="SMART" id="SM00421">
    <property type="entry name" value="HTH_LUXR"/>
    <property type="match status" value="1"/>
</dbReference>
<dbReference type="Pfam" id="PF13191">
    <property type="entry name" value="AAA_16"/>
    <property type="match status" value="1"/>
</dbReference>